<dbReference type="NCBIfam" id="TIGR01682">
    <property type="entry name" value="moaD"/>
    <property type="match status" value="1"/>
</dbReference>
<organism evidence="1 2">
    <name type="scientific">Sphingomonas morindae</name>
    <dbReference type="NCBI Taxonomy" id="1541170"/>
    <lineage>
        <taxon>Bacteria</taxon>
        <taxon>Pseudomonadati</taxon>
        <taxon>Pseudomonadota</taxon>
        <taxon>Alphaproteobacteria</taxon>
        <taxon>Sphingomonadales</taxon>
        <taxon>Sphingomonadaceae</taxon>
        <taxon>Sphingomonas</taxon>
    </lineage>
</organism>
<evidence type="ECO:0000313" key="2">
    <source>
        <dbReference type="Proteomes" id="UP001056937"/>
    </source>
</evidence>
<dbReference type="RefSeq" id="WP_252165197.1">
    <property type="nucleotide sequence ID" value="NZ_CP084930.1"/>
</dbReference>
<protein>
    <submittedName>
        <fullName evidence="1">Molybdopterin converting factor subunit 1</fullName>
    </submittedName>
</protein>
<dbReference type="Pfam" id="PF02597">
    <property type="entry name" value="ThiS"/>
    <property type="match status" value="1"/>
</dbReference>
<dbReference type="InterPro" id="IPR003749">
    <property type="entry name" value="ThiS/MoaD-like"/>
</dbReference>
<dbReference type="Gene3D" id="3.10.20.30">
    <property type="match status" value="1"/>
</dbReference>
<accession>A0ABY4X378</accession>
<sequence length="85" mass="8919">MTLTILYFAWVREKIGRDGEALDVPAGIMDVAGVVGWLASRGGGYAEALGDLARLRYALDQAFVGPDAPLDGARELAIFPPVTGG</sequence>
<dbReference type="Proteomes" id="UP001056937">
    <property type="component" value="Chromosome 1"/>
</dbReference>
<evidence type="ECO:0000313" key="1">
    <source>
        <dbReference type="EMBL" id="USI71384.1"/>
    </source>
</evidence>
<keyword evidence="2" id="KW-1185">Reference proteome</keyword>
<name>A0ABY4X378_9SPHN</name>
<proteinExistence type="predicted"/>
<dbReference type="EMBL" id="CP084930">
    <property type="protein sequence ID" value="USI71384.1"/>
    <property type="molecule type" value="Genomic_DNA"/>
</dbReference>
<gene>
    <name evidence="1" type="primary">moaD</name>
    <name evidence="1" type="ORF">LHA26_08495</name>
</gene>
<dbReference type="InterPro" id="IPR012675">
    <property type="entry name" value="Beta-grasp_dom_sf"/>
</dbReference>
<reference evidence="1" key="1">
    <citation type="journal article" date="2022" name="Toxins">
        <title>Genomic Analysis of Sphingopyxis sp. USTB-05 for Biodegrading Cyanobacterial Hepatotoxins.</title>
        <authorList>
            <person name="Liu C."/>
            <person name="Xu Q."/>
            <person name="Zhao Z."/>
            <person name="Zhang H."/>
            <person name="Liu X."/>
            <person name="Yin C."/>
            <person name="Liu Y."/>
            <person name="Yan H."/>
        </authorList>
    </citation>
    <scope>NUCLEOTIDE SEQUENCE</scope>
    <source>
        <strain evidence="1">NBD5</strain>
    </source>
</reference>
<dbReference type="SUPFAM" id="SSF54285">
    <property type="entry name" value="MoaD/ThiS"/>
    <property type="match status" value="1"/>
</dbReference>
<dbReference type="CDD" id="cd00754">
    <property type="entry name" value="Ubl_MoaD"/>
    <property type="match status" value="1"/>
</dbReference>
<dbReference type="InterPro" id="IPR016155">
    <property type="entry name" value="Mopterin_synth/thiamin_S_b"/>
</dbReference>